<sequence length="395" mass="44920">MYNLLDVGMSEASIQTKPMMKGLTGMLERLEVPNKGVSPKMTTMTTSSRIGFRFDEDWLLDVGVLMATAARLLPVPMVFDHGLHAHASIRHLLDMVLRWGISTGQVSARDWNGTEWKFDAKWVSDLDSVADIKTEELGFKDDMGRMAMVQTHISVGREQGLHKANDMAGCFDYIRSFDNDGQNIGFLDDLIFPLIFLMADNICETLSLGHCQFDELDSSSTYSVKYRWIEDQSFRVDAQGRRVCGKLRHVWGGKHMLGGGRMDILWLQDGQRQQGPAIWLRSVLVWSDMVLDKIDFSKVMQQGQAECRKVDSQAYNAITAFSNDIKWLGRILATHPLHLHEPQAAPKLAWMLPGLLSSQLFRRSHPQSQMFCEWITSFTFILDKIQSNETRKVNI</sequence>
<organism evidence="1 2">
    <name type="scientific">Armillaria gallica</name>
    <name type="common">Bulbous honey fungus</name>
    <name type="synonym">Armillaria bulbosa</name>
    <dbReference type="NCBI Taxonomy" id="47427"/>
    <lineage>
        <taxon>Eukaryota</taxon>
        <taxon>Fungi</taxon>
        <taxon>Dikarya</taxon>
        <taxon>Basidiomycota</taxon>
        <taxon>Agaricomycotina</taxon>
        <taxon>Agaricomycetes</taxon>
        <taxon>Agaricomycetidae</taxon>
        <taxon>Agaricales</taxon>
        <taxon>Marasmiineae</taxon>
        <taxon>Physalacriaceae</taxon>
        <taxon>Armillaria</taxon>
    </lineage>
</organism>
<protein>
    <submittedName>
        <fullName evidence="1">Uncharacterized protein</fullName>
    </submittedName>
</protein>
<dbReference type="Proteomes" id="UP000217790">
    <property type="component" value="Unassembled WGS sequence"/>
</dbReference>
<evidence type="ECO:0000313" key="2">
    <source>
        <dbReference type="Proteomes" id="UP000217790"/>
    </source>
</evidence>
<reference evidence="2" key="1">
    <citation type="journal article" date="2017" name="Nat. Ecol. Evol.">
        <title>Genome expansion and lineage-specific genetic innovations in the forest pathogenic fungi Armillaria.</title>
        <authorList>
            <person name="Sipos G."/>
            <person name="Prasanna A.N."/>
            <person name="Walter M.C."/>
            <person name="O'Connor E."/>
            <person name="Balint B."/>
            <person name="Krizsan K."/>
            <person name="Kiss B."/>
            <person name="Hess J."/>
            <person name="Varga T."/>
            <person name="Slot J."/>
            <person name="Riley R."/>
            <person name="Boka B."/>
            <person name="Rigling D."/>
            <person name="Barry K."/>
            <person name="Lee J."/>
            <person name="Mihaltcheva S."/>
            <person name="LaButti K."/>
            <person name="Lipzen A."/>
            <person name="Waldron R."/>
            <person name="Moloney N.M."/>
            <person name="Sperisen C."/>
            <person name="Kredics L."/>
            <person name="Vagvoelgyi C."/>
            <person name="Patrignani A."/>
            <person name="Fitzpatrick D."/>
            <person name="Nagy I."/>
            <person name="Doyle S."/>
            <person name="Anderson J.B."/>
            <person name="Grigoriev I.V."/>
            <person name="Gueldener U."/>
            <person name="Muensterkoetter M."/>
            <person name="Nagy L.G."/>
        </authorList>
    </citation>
    <scope>NUCLEOTIDE SEQUENCE [LARGE SCALE GENOMIC DNA]</scope>
    <source>
        <strain evidence="2">Ar21-2</strain>
    </source>
</reference>
<gene>
    <name evidence="1" type="ORF">ARMGADRAFT_1029261</name>
</gene>
<keyword evidence="2" id="KW-1185">Reference proteome</keyword>
<accession>A0A2H3DVR3</accession>
<evidence type="ECO:0000313" key="1">
    <source>
        <dbReference type="EMBL" id="PBK94918.1"/>
    </source>
</evidence>
<dbReference type="AlphaFoldDB" id="A0A2H3DVR3"/>
<dbReference type="InParanoid" id="A0A2H3DVR3"/>
<dbReference type="OrthoDB" id="10669957at2759"/>
<name>A0A2H3DVR3_ARMGA</name>
<dbReference type="EMBL" id="KZ293653">
    <property type="protein sequence ID" value="PBK94918.1"/>
    <property type="molecule type" value="Genomic_DNA"/>
</dbReference>
<proteinExistence type="predicted"/>